<keyword evidence="2 4" id="KW-0964">Secreted</keyword>
<dbReference type="RefSeq" id="WP_074857622.1">
    <property type="nucleotide sequence ID" value="NZ_FNZC01000021.1"/>
</dbReference>
<evidence type="ECO:0000256" key="4">
    <source>
        <dbReference type="RuleBase" id="RU362073"/>
    </source>
</evidence>
<dbReference type="EMBL" id="UGUV01000002">
    <property type="protein sequence ID" value="SUD52844.1"/>
    <property type="molecule type" value="Genomic_DNA"/>
</dbReference>
<evidence type="ECO:0000256" key="2">
    <source>
        <dbReference type="ARBA" id="ARBA00022525"/>
    </source>
</evidence>
<comment type="subcellular location">
    <subcellularLocation>
        <location evidence="4">Secreted</location>
    </subcellularLocation>
    <subcellularLocation>
        <location evidence="4">Bacterial flagellum</location>
    </subcellularLocation>
</comment>
<evidence type="ECO:0000259" key="5">
    <source>
        <dbReference type="Pfam" id="PF00669"/>
    </source>
</evidence>
<dbReference type="InterPro" id="IPR010810">
    <property type="entry name" value="Flagellin_hook_IN_motif"/>
</dbReference>
<feature type="domain" description="Flagellin C-terminal" evidence="6">
    <location>
        <begin position="425"/>
        <end position="510"/>
    </location>
</feature>
<reference evidence="7 8" key="1">
    <citation type="submission" date="2018-06" db="EMBL/GenBank/DDBJ databases">
        <authorList>
            <consortium name="Pathogen Informatics"/>
            <person name="Doyle S."/>
        </authorList>
    </citation>
    <scope>NUCLEOTIDE SEQUENCE [LARGE SCALE GENOMIC DNA]</scope>
    <source>
        <strain evidence="7 8">NCTC10692</strain>
    </source>
</reference>
<dbReference type="PANTHER" id="PTHR42792:SF2">
    <property type="entry name" value="FLAGELLIN"/>
    <property type="match status" value="1"/>
</dbReference>
<evidence type="ECO:0000256" key="3">
    <source>
        <dbReference type="ARBA" id="ARBA00023143"/>
    </source>
</evidence>
<feature type="domain" description="Flagellin N-terminal" evidence="5">
    <location>
        <begin position="5"/>
        <end position="141"/>
    </location>
</feature>
<comment type="function">
    <text evidence="4">Flagellin is the subunit protein which polymerizes to form the filaments of bacterial flagella.</text>
</comment>
<dbReference type="Pfam" id="PF00669">
    <property type="entry name" value="Flagellin_N"/>
    <property type="match status" value="1"/>
</dbReference>
<dbReference type="InterPro" id="IPR042187">
    <property type="entry name" value="Flagellin_C_sub2"/>
</dbReference>
<dbReference type="Gene3D" id="6.10.280.190">
    <property type="match status" value="1"/>
</dbReference>
<dbReference type="PANTHER" id="PTHR42792">
    <property type="entry name" value="FLAGELLIN"/>
    <property type="match status" value="1"/>
</dbReference>
<proteinExistence type="inferred from homology"/>
<protein>
    <recommendedName>
        <fullName evidence="4">Flagellin</fullName>
    </recommendedName>
</protein>
<accession>A0A379JWV9</accession>
<dbReference type="Gene3D" id="2.170.280.10">
    <property type="entry name" value="f41 fragment of flagellin, middle domain"/>
    <property type="match status" value="1"/>
</dbReference>
<keyword evidence="7" id="KW-0969">Cilium</keyword>
<evidence type="ECO:0000256" key="1">
    <source>
        <dbReference type="ARBA" id="ARBA00005709"/>
    </source>
</evidence>
<dbReference type="InterPro" id="IPR046358">
    <property type="entry name" value="Flagellin_C"/>
</dbReference>
<keyword evidence="3 4" id="KW-0975">Bacterial flagellum</keyword>
<dbReference type="GO" id="GO:0005198">
    <property type="term" value="F:structural molecule activity"/>
    <property type="evidence" value="ECO:0007669"/>
    <property type="project" value="UniProtKB-UniRule"/>
</dbReference>
<dbReference type="Gene3D" id="6.10.10.10">
    <property type="entry name" value="Flagellar export chaperone, C-terminal domain"/>
    <property type="match status" value="1"/>
</dbReference>
<keyword evidence="7" id="KW-0966">Cell projection</keyword>
<dbReference type="Pfam" id="PF07196">
    <property type="entry name" value="Flagellin_IN"/>
    <property type="match status" value="2"/>
</dbReference>
<name>A0A379JWV9_ECTOL</name>
<dbReference type="Gene3D" id="1.20.1330.10">
    <property type="entry name" value="f41 fragment of flagellin, N-terminal domain"/>
    <property type="match status" value="1"/>
</dbReference>
<dbReference type="GO" id="GO:0009288">
    <property type="term" value="C:bacterial-type flagellum"/>
    <property type="evidence" value="ECO:0007669"/>
    <property type="project" value="UniProtKB-SubCell"/>
</dbReference>
<keyword evidence="7" id="KW-0282">Flagellum</keyword>
<dbReference type="PRINTS" id="PR00207">
    <property type="entry name" value="FLAGELLIN"/>
</dbReference>
<dbReference type="Gene3D" id="2.30.220.10">
    <property type="entry name" value="f41 fragment of flagellin, C-terminal domain"/>
    <property type="match status" value="1"/>
</dbReference>
<dbReference type="InterPro" id="IPR001029">
    <property type="entry name" value="Flagellin_N"/>
</dbReference>
<evidence type="ECO:0000313" key="7">
    <source>
        <dbReference type="EMBL" id="SUD52844.1"/>
    </source>
</evidence>
<dbReference type="Proteomes" id="UP000255303">
    <property type="component" value="Unassembled WGS sequence"/>
</dbReference>
<dbReference type="InterPro" id="IPR001492">
    <property type="entry name" value="Flagellin"/>
</dbReference>
<evidence type="ECO:0000259" key="6">
    <source>
        <dbReference type="Pfam" id="PF00700"/>
    </source>
</evidence>
<dbReference type="GO" id="GO:0005576">
    <property type="term" value="C:extracellular region"/>
    <property type="evidence" value="ECO:0007669"/>
    <property type="project" value="UniProtKB-SubCell"/>
</dbReference>
<organism evidence="7 8">
    <name type="scientific">Ectopseudomonas oleovorans</name>
    <name type="common">Pseudomonas oleovorans</name>
    <dbReference type="NCBI Taxonomy" id="301"/>
    <lineage>
        <taxon>Bacteria</taxon>
        <taxon>Pseudomonadati</taxon>
        <taxon>Pseudomonadota</taxon>
        <taxon>Gammaproteobacteria</taxon>
        <taxon>Pseudomonadales</taxon>
        <taxon>Pseudomonadaceae</taxon>
        <taxon>Ectopseudomonas</taxon>
    </lineage>
</organism>
<sequence>MALTVNTNIASLNTQRNLNSSSKALDTSLQRLSTGSRINSAKDDAAGLQIANRLTSQINGLGVAVRNANDGISLAQTAEGALQQSTNILQRMRDLALQSANGSNSAQERKAIGAEVNQLKEELTRIADTTTFGGRKLLDGSFGSTAFQVGSNANETINVTLTSASSDALGSYRSNVAGSITGTGAAAADLATAKRNVGFKAGDIDIKGSLGKKTVSVVADSSASEIAKAVNMAASETGVSAVAKNTISFGNGLGLTADTSDTDPANHTFDAISFDIGTKGGTKTSVTITASGDDATDLAALRDAINAESGTNGLSASINSDGELLVAAVNGDNIEIQNYKGNAGSGAAVNLTVNVDNGSGTFAGDYTLDATNAAFKAVGTVQFNASSVFTIEGASVDELTGQTVGQLNRITDIKVDTASNAQDAIAVIDGALANIDAQRADLGAVQNRFDNTIANLQNISENVSAARGRIQDTDFAAETANLSKNQVLQQAGTAILAQANQLPQAVLSLLR</sequence>
<dbReference type="AlphaFoldDB" id="A0A379JWV9"/>
<dbReference type="SUPFAM" id="SSF64518">
    <property type="entry name" value="Phase 1 flagellin"/>
    <property type="match status" value="1"/>
</dbReference>
<gene>
    <name evidence="7" type="primary">fliC</name>
    <name evidence="7" type="ORF">NCTC10692_03342</name>
</gene>
<evidence type="ECO:0000313" key="8">
    <source>
        <dbReference type="Proteomes" id="UP000255303"/>
    </source>
</evidence>
<comment type="similarity">
    <text evidence="1 4">Belongs to the bacterial flagellin family.</text>
</comment>
<dbReference type="Pfam" id="PF00700">
    <property type="entry name" value="Flagellin_C"/>
    <property type="match status" value="1"/>
</dbReference>